<organism evidence="18 19">
    <name type="scientific">Streptomyces gibsoniae</name>
    <dbReference type="NCBI Taxonomy" id="3075529"/>
    <lineage>
        <taxon>Bacteria</taxon>
        <taxon>Bacillati</taxon>
        <taxon>Actinomycetota</taxon>
        <taxon>Actinomycetes</taxon>
        <taxon>Kitasatosporales</taxon>
        <taxon>Streptomycetaceae</taxon>
        <taxon>Streptomyces</taxon>
    </lineage>
</organism>
<keyword evidence="7 14" id="KW-0547">Nucleotide-binding</keyword>
<evidence type="ECO:0000313" key="19">
    <source>
        <dbReference type="Proteomes" id="UP001183809"/>
    </source>
</evidence>
<feature type="region of interest" description="Disordered" evidence="16">
    <location>
        <begin position="556"/>
        <end position="578"/>
    </location>
</feature>
<keyword evidence="11 14" id="KW-1133">Transmembrane helix</keyword>
<dbReference type="RefSeq" id="WP_311697627.1">
    <property type="nucleotide sequence ID" value="NZ_JAVREY010000033.1"/>
</dbReference>
<evidence type="ECO:0000256" key="16">
    <source>
        <dbReference type="SAM" id="MobiDB-lite"/>
    </source>
</evidence>
<evidence type="ECO:0000256" key="9">
    <source>
        <dbReference type="ARBA" id="ARBA00022833"/>
    </source>
</evidence>
<evidence type="ECO:0000259" key="17">
    <source>
        <dbReference type="SMART" id="SM00382"/>
    </source>
</evidence>
<evidence type="ECO:0000256" key="3">
    <source>
        <dbReference type="ARBA" id="ARBA00022475"/>
    </source>
</evidence>
<dbReference type="PANTHER" id="PTHR23076:SF97">
    <property type="entry name" value="ATP-DEPENDENT ZINC METALLOPROTEASE YME1L1"/>
    <property type="match status" value="1"/>
</dbReference>
<evidence type="ECO:0000256" key="13">
    <source>
        <dbReference type="ARBA" id="ARBA00023136"/>
    </source>
</evidence>
<dbReference type="SUPFAM" id="SSF140990">
    <property type="entry name" value="FtsH protease domain-like"/>
    <property type="match status" value="1"/>
</dbReference>
<feature type="active site" evidence="14">
    <location>
        <position position="454"/>
    </location>
</feature>
<evidence type="ECO:0000256" key="7">
    <source>
        <dbReference type="ARBA" id="ARBA00022741"/>
    </source>
</evidence>
<feature type="compositionally biased region" description="Basic and acidic residues" evidence="16">
    <location>
        <begin position="664"/>
        <end position="678"/>
    </location>
</feature>
<feature type="binding site" evidence="14">
    <location>
        <position position="457"/>
    </location>
    <ligand>
        <name>Zn(2+)</name>
        <dbReference type="ChEBI" id="CHEBI:29105"/>
        <note>catalytic</note>
    </ligand>
</feature>
<keyword evidence="8 14" id="KW-0378">Hydrolase</keyword>
<protein>
    <recommendedName>
        <fullName evidence="14">ATP-dependent zinc metalloprotease FtsH</fullName>
        <ecNumber evidence="14">3.4.24.-</ecNumber>
    </recommendedName>
</protein>
<dbReference type="Gene3D" id="1.20.58.760">
    <property type="entry name" value="Peptidase M41"/>
    <property type="match status" value="1"/>
</dbReference>
<comment type="similarity">
    <text evidence="2 14">In the C-terminal section; belongs to the peptidase M41 family.</text>
</comment>
<evidence type="ECO:0000256" key="12">
    <source>
        <dbReference type="ARBA" id="ARBA00023049"/>
    </source>
</evidence>
<evidence type="ECO:0000256" key="5">
    <source>
        <dbReference type="ARBA" id="ARBA00022692"/>
    </source>
</evidence>
<feature type="binding site" evidence="14">
    <location>
        <position position="529"/>
    </location>
    <ligand>
        <name>Zn(2+)</name>
        <dbReference type="ChEBI" id="CHEBI:29105"/>
        <note>catalytic</note>
    </ligand>
</feature>
<feature type="compositionally biased region" description="Basic residues" evidence="16">
    <location>
        <begin position="1"/>
        <end position="12"/>
    </location>
</feature>
<evidence type="ECO:0000313" key="18">
    <source>
        <dbReference type="EMBL" id="MDT0466160.1"/>
    </source>
</evidence>
<comment type="similarity">
    <text evidence="14">In the central section; belongs to the AAA ATPase family.</text>
</comment>
<feature type="compositionally biased region" description="Gly residues" evidence="16">
    <location>
        <begin position="680"/>
        <end position="689"/>
    </location>
</feature>
<feature type="binding site" evidence="14">
    <location>
        <position position="453"/>
    </location>
    <ligand>
        <name>Zn(2+)</name>
        <dbReference type="ChEBI" id="CHEBI:29105"/>
        <note>catalytic</note>
    </ligand>
</feature>
<feature type="domain" description="AAA+ ATPase" evidence="17">
    <location>
        <begin position="222"/>
        <end position="362"/>
    </location>
</feature>
<evidence type="ECO:0000256" key="1">
    <source>
        <dbReference type="ARBA" id="ARBA00004370"/>
    </source>
</evidence>
<comment type="subunit">
    <text evidence="14">Homohexamer.</text>
</comment>
<dbReference type="SUPFAM" id="SSF52540">
    <property type="entry name" value="P-loop containing nucleoside triphosphate hydrolases"/>
    <property type="match status" value="1"/>
</dbReference>
<feature type="transmembrane region" description="Helical" evidence="14">
    <location>
        <begin position="36"/>
        <end position="55"/>
    </location>
</feature>
<feature type="region of interest" description="Disordered" evidence="16">
    <location>
        <begin position="633"/>
        <end position="689"/>
    </location>
</feature>
<feature type="transmembrane region" description="Helical" evidence="14">
    <location>
        <begin position="136"/>
        <end position="157"/>
    </location>
</feature>
<dbReference type="InterPro" id="IPR000642">
    <property type="entry name" value="Peptidase_M41"/>
</dbReference>
<keyword evidence="10 14" id="KW-0067">ATP-binding</keyword>
<keyword evidence="19" id="KW-1185">Reference proteome</keyword>
<dbReference type="CDD" id="cd19501">
    <property type="entry name" value="RecA-like_FtsH"/>
    <property type="match status" value="1"/>
</dbReference>
<evidence type="ECO:0000256" key="11">
    <source>
        <dbReference type="ARBA" id="ARBA00022989"/>
    </source>
</evidence>
<comment type="similarity">
    <text evidence="15">Belongs to the AAA ATPase family.</text>
</comment>
<name>A0ABU2TYW5_9ACTN</name>
<evidence type="ECO:0000256" key="15">
    <source>
        <dbReference type="RuleBase" id="RU003651"/>
    </source>
</evidence>
<dbReference type="GO" id="GO:0008237">
    <property type="term" value="F:metallopeptidase activity"/>
    <property type="evidence" value="ECO:0007669"/>
    <property type="project" value="UniProtKB-KW"/>
</dbReference>
<dbReference type="InterPro" id="IPR037219">
    <property type="entry name" value="Peptidase_M41-like"/>
</dbReference>
<accession>A0ABU2TYW5</accession>
<dbReference type="EMBL" id="JAVREY010000033">
    <property type="protein sequence ID" value="MDT0466160.1"/>
    <property type="molecule type" value="Genomic_DNA"/>
</dbReference>
<evidence type="ECO:0000256" key="6">
    <source>
        <dbReference type="ARBA" id="ARBA00022723"/>
    </source>
</evidence>
<dbReference type="Pfam" id="PF00004">
    <property type="entry name" value="AAA"/>
    <property type="match status" value="1"/>
</dbReference>
<evidence type="ECO:0000256" key="4">
    <source>
        <dbReference type="ARBA" id="ARBA00022670"/>
    </source>
</evidence>
<comment type="subcellular location">
    <subcellularLocation>
        <location evidence="14">Cell membrane</location>
        <topology evidence="14">Multi-pass membrane protein</topology>
        <orientation evidence="14">Cytoplasmic side</orientation>
    </subcellularLocation>
    <subcellularLocation>
        <location evidence="1">Membrane</location>
    </subcellularLocation>
</comment>
<keyword evidence="3 14" id="KW-1003">Cell membrane</keyword>
<dbReference type="InterPro" id="IPR011546">
    <property type="entry name" value="Pept_M41_FtsH_extracell"/>
</dbReference>
<dbReference type="Pfam" id="PF06480">
    <property type="entry name" value="FtsH_ext"/>
    <property type="match status" value="1"/>
</dbReference>
<reference evidence="19" key="1">
    <citation type="submission" date="2023-07" db="EMBL/GenBank/DDBJ databases">
        <title>30 novel species of actinomycetes from the DSMZ collection.</title>
        <authorList>
            <person name="Nouioui I."/>
        </authorList>
    </citation>
    <scope>NUCLEOTIDE SEQUENCE [LARGE SCALE GENOMIC DNA]</scope>
    <source>
        <strain evidence="19">DSM 41699</strain>
    </source>
</reference>
<dbReference type="PANTHER" id="PTHR23076">
    <property type="entry name" value="METALLOPROTEASE M41 FTSH"/>
    <property type="match status" value="1"/>
</dbReference>
<dbReference type="Pfam" id="PF01434">
    <property type="entry name" value="Peptidase_M41"/>
    <property type="match status" value="1"/>
</dbReference>
<evidence type="ECO:0000256" key="14">
    <source>
        <dbReference type="HAMAP-Rule" id="MF_01458"/>
    </source>
</evidence>
<evidence type="ECO:0000256" key="2">
    <source>
        <dbReference type="ARBA" id="ARBA00010044"/>
    </source>
</evidence>
<keyword evidence="13 14" id="KW-0472">Membrane</keyword>
<dbReference type="EC" id="3.4.24.-" evidence="14"/>
<keyword evidence="6 14" id="KW-0479">Metal-binding</keyword>
<comment type="caution">
    <text evidence="18">The sequence shown here is derived from an EMBL/GenBank/DDBJ whole genome shotgun (WGS) entry which is preliminary data.</text>
</comment>
<feature type="binding site" evidence="14">
    <location>
        <begin position="230"/>
        <end position="237"/>
    </location>
    <ligand>
        <name>ATP</name>
        <dbReference type="ChEBI" id="CHEBI:30616"/>
    </ligand>
</feature>
<feature type="compositionally biased region" description="Basic and acidic residues" evidence="16">
    <location>
        <begin position="633"/>
        <end position="642"/>
    </location>
</feature>
<dbReference type="NCBIfam" id="TIGR01241">
    <property type="entry name" value="FtsH_fam"/>
    <property type="match status" value="1"/>
</dbReference>
<keyword evidence="4 14" id="KW-0645">Protease</keyword>
<dbReference type="Pfam" id="PF17862">
    <property type="entry name" value="AAA_lid_3"/>
    <property type="match status" value="1"/>
</dbReference>
<gene>
    <name evidence="14 18" type="primary">ftsH</name>
    <name evidence="18" type="ORF">RM764_24650</name>
</gene>
<feature type="region of interest" description="Disordered" evidence="16">
    <location>
        <begin position="1"/>
        <end position="32"/>
    </location>
</feature>
<dbReference type="InterPro" id="IPR027417">
    <property type="entry name" value="P-loop_NTPase"/>
</dbReference>
<keyword evidence="9 14" id="KW-0862">Zinc</keyword>
<comment type="cofactor">
    <cofactor evidence="14">
        <name>Zn(2+)</name>
        <dbReference type="ChEBI" id="CHEBI:29105"/>
    </cofactor>
    <text evidence="14">Binds 1 zinc ion per subunit.</text>
</comment>
<dbReference type="InterPro" id="IPR003593">
    <property type="entry name" value="AAA+_ATPase"/>
</dbReference>
<dbReference type="Gene3D" id="3.30.720.210">
    <property type="match status" value="1"/>
</dbReference>
<feature type="compositionally biased region" description="Pro residues" evidence="16">
    <location>
        <begin position="17"/>
        <end position="31"/>
    </location>
</feature>
<keyword evidence="5 14" id="KW-0812">Transmembrane</keyword>
<dbReference type="InterPro" id="IPR041569">
    <property type="entry name" value="AAA_lid_3"/>
</dbReference>
<dbReference type="Gene3D" id="3.40.50.300">
    <property type="entry name" value="P-loop containing nucleotide triphosphate hydrolases"/>
    <property type="match status" value="1"/>
</dbReference>
<dbReference type="Proteomes" id="UP001183809">
    <property type="component" value="Unassembled WGS sequence"/>
</dbReference>
<keyword evidence="12 14" id="KW-0482">Metalloprotease</keyword>
<dbReference type="SMART" id="SM00382">
    <property type="entry name" value="AAA"/>
    <property type="match status" value="1"/>
</dbReference>
<comment type="function">
    <text evidence="14">Acts as a processive, ATP-dependent zinc metallopeptidase for both cytoplasmic and membrane proteins. Plays a role in the quality control of integral membrane proteins.</text>
</comment>
<dbReference type="InterPro" id="IPR005936">
    <property type="entry name" value="FtsH"/>
</dbReference>
<sequence length="689" mass="73382">MITRVRMPHRHLTPPARSGPPREPPRPPTQPPRAGWQWWIMPLVWVLFLVVLMLVRAPSGTPPTHLTYTDFVGKVGVGQVKTVDINDKGGVSGTLKNGTKFTTQLPTALGTGQLQQQLQSQHVQITASQSKGGGNAFTSILSALLPVLLLIGVFYWFGRRAARSMTGGLSAIGRSRAKIIEAERPTTGFDDVAGYDGVKQEISEVVDFLRNPARYAAAGAKGPRGVIMVGPPGTGKTLFARAVAGEADVPFLSVTGSAFVEMFVGVGASRVRDLFDEARKRGPSIIFIDEIDAVGARRAGTGRIGGNDEREQTLNQLLAEMDGFDQSTGIVVLAATNRPEALDPALLRPGRFDRQVTVPLPNQAERAAILRVHARGKTLAPDVDLDIVARATPGFSGADLANLVNEGAINAVRADRTLIQPDDLDAARDRVLLGRREASNALLPEERHAVAVHESGHALVAALCEHADPVAKVTVLPSGMTLGVTEQLPEAERHLYSEGYLTDLLAVRLGGRAAELVVFGEGSSGAANDLSGATHIATRMVRDFGLSPAVGPVGYATAHPSQLGETTEEGAPQPYSQQTQRIIDQEAARLLREAEERATGLLRDHRRALDRLSDLLVVRETVDGSAVLDVLRQEERERRDADGGPTDRAPGDLRPLPEQARVPGEGDRSAGPAADHETPGTGGPADGSA</sequence>
<dbReference type="InterPro" id="IPR003960">
    <property type="entry name" value="ATPase_AAA_CS"/>
</dbReference>
<evidence type="ECO:0000256" key="10">
    <source>
        <dbReference type="ARBA" id="ARBA00022840"/>
    </source>
</evidence>
<dbReference type="HAMAP" id="MF_01458">
    <property type="entry name" value="FtsH"/>
    <property type="match status" value="1"/>
</dbReference>
<dbReference type="Gene3D" id="1.10.8.60">
    <property type="match status" value="1"/>
</dbReference>
<evidence type="ECO:0000256" key="8">
    <source>
        <dbReference type="ARBA" id="ARBA00022801"/>
    </source>
</evidence>
<dbReference type="PROSITE" id="PS00674">
    <property type="entry name" value="AAA"/>
    <property type="match status" value="1"/>
</dbReference>
<dbReference type="InterPro" id="IPR003959">
    <property type="entry name" value="ATPase_AAA_core"/>
</dbReference>
<proteinExistence type="inferred from homology"/>